<dbReference type="InterPro" id="IPR022998">
    <property type="entry name" value="ThiamineP_synth_TenI"/>
</dbReference>
<dbReference type="OrthoDB" id="9815348at2"/>
<comment type="caution">
    <text evidence="4">The sequence shown here is derived from an EMBL/GenBank/DDBJ whole genome shotgun (WGS) entry which is preliminary data.</text>
</comment>
<evidence type="ECO:0000256" key="2">
    <source>
        <dbReference type="ARBA" id="ARBA00022977"/>
    </source>
</evidence>
<name>A0A2N0Z6L5_9BACI</name>
<dbReference type="Gene3D" id="3.20.20.70">
    <property type="entry name" value="Aldolase class I"/>
    <property type="match status" value="1"/>
</dbReference>
<comment type="pathway">
    <text evidence="1">Cofactor biosynthesis; thiamine diphosphate biosynthesis.</text>
</comment>
<dbReference type="GO" id="GO:0005737">
    <property type="term" value="C:cytoplasm"/>
    <property type="evidence" value="ECO:0007669"/>
    <property type="project" value="TreeGrafter"/>
</dbReference>
<organism evidence="4 5">
    <name type="scientific">Niallia nealsonii</name>
    <dbReference type="NCBI Taxonomy" id="115979"/>
    <lineage>
        <taxon>Bacteria</taxon>
        <taxon>Bacillati</taxon>
        <taxon>Bacillota</taxon>
        <taxon>Bacilli</taxon>
        <taxon>Bacillales</taxon>
        <taxon>Bacillaceae</taxon>
        <taxon>Niallia</taxon>
    </lineage>
</organism>
<dbReference type="PANTHER" id="PTHR20857">
    <property type="entry name" value="THIAMINE-PHOSPHATE PYROPHOSPHORYLASE"/>
    <property type="match status" value="1"/>
</dbReference>
<accession>A0A2N0Z6L5</accession>
<feature type="domain" description="Thiamine phosphate synthase/TenI" evidence="3">
    <location>
        <begin position="3"/>
        <end position="179"/>
    </location>
</feature>
<evidence type="ECO:0000256" key="1">
    <source>
        <dbReference type="ARBA" id="ARBA00004948"/>
    </source>
</evidence>
<keyword evidence="2" id="KW-0784">Thiamine biosynthesis</keyword>
<dbReference type="GO" id="GO:0004789">
    <property type="term" value="F:thiamine-phosphate diphosphorylase activity"/>
    <property type="evidence" value="ECO:0007669"/>
    <property type="project" value="TreeGrafter"/>
</dbReference>
<gene>
    <name evidence="4" type="ORF">CWS01_03030</name>
</gene>
<protein>
    <submittedName>
        <fullName evidence="4">Thiamine phosphate synthase</fullName>
    </submittedName>
</protein>
<evidence type="ECO:0000313" key="4">
    <source>
        <dbReference type="EMBL" id="PKG25161.1"/>
    </source>
</evidence>
<dbReference type="AlphaFoldDB" id="A0A2N0Z6L5"/>
<evidence type="ECO:0000259" key="3">
    <source>
        <dbReference type="Pfam" id="PF02581"/>
    </source>
</evidence>
<reference evidence="4 5" key="1">
    <citation type="journal article" date="2003" name="Int. J. Syst. Evol. Microbiol.">
        <title>Bacillus nealsonii sp. nov., isolated from a spacecraft-assembly facility, whose spores are gamma-radiation resistant.</title>
        <authorList>
            <person name="Venkateswaran K."/>
            <person name="Kempf M."/>
            <person name="Chen F."/>
            <person name="Satomi M."/>
            <person name="Nicholson W."/>
            <person name="Kern R."/>
        </authorList>
    </citation>
    <scope>NUCLEOTIDE SEQUENCE [LARGE SCALE GENOMIC DNA]</scope>
    <source>
        <strain evidence="4 5">FO-92</strain>
    </source>
</reference>
<proteinExistence type="predicted"/>
<dbReference type="SUPFAM" id="SSF51391">
    <property type="entry name" value="Thiamin phosphate synthase"/>
    <property type="match status" value="1"/>
</dbReference>
<dbReference type="CDD" id="cd00564">
    <property type="entry name" value="TMP_TenI"/>
    <property type="match status" value="1"/>
</dbReference>
<dbReference type="PANTHER" id="PTHR20857:SF22">
    <property type="entry name" value="THIAZOLE TAUTOMERASE"/>
    <property type="match status" value="1"/>
</dbReference>
<dbReference type="Pfam" id="PF02581">
    <property type="entry name" value="TMP-TENI"/>
    <property type="match status" value="1"/>
</dbReference>
<sequence length="199" mass="22388">MKLMAVTDNQHSMENLMSIILKIHEYVDYIQIREKSRTANEVYTLGKRLIDEGVAKEKLIINDRIDVATLLNIKNVHLPGNGLPVEQVKKLNSQYFAGVSVHSQEEAQIAQKNKADYVLYGHCFQTNSKKGKPPIELQSIKKIKKQLSIPIFVIGGITEDRVEQLADLGADGVAIMSAIFSSSNPLESVKKLNERCWRL</sequence>
<dbReference type="GO" id="GO:0009228">
    <property type="term" value="P:thiamine biosynthetic process"/>
    <property type="evidence" value="ECO:0007669"/>
    <property type="project" value="UniProtKB-KW"/>
</dbReference>
<dbReference type="InterPro" id="IPR013785">
    <property type="entry name" value="Aldolase_TIM"/>
</dbReference>
<keyword evidence="5" id="KW-1185">Reference proteome</keyword>
<dbReference type="EMBL" id="PISE01000007">
    <property type="protein sequence ID" value="PKG25161.1"/>
    <property type="molecule type" value="Genomic_DNA"/>
</dbReference>
<dbReference type="InterPro" id="IPR036206">
    <property type="entry name" value="ThiamineP_synth_sf"/>
</dbReference>
<evidence type="ECO:0000313" key="5">
    <source>
        <dbReference type="Proteomes" id="UP000233375"/>
    </source>
</evidence>
<dbReference type="Proteomes" id="UP000233375">
    <property type="component" value="Unassembled WGS sequence"/>
</dbReference>